<dbReference type="Proteomes" id="UP001290861">
    <property type="component" value="Unassembled WGS sequence"/>
</dbReference>
<sequence>MRSTSDWLKLGVFIGNEVDCGRIAADAVIHPGCRVQGAETSIGPGSVLGAESPVTIHNCQLGRKVELKGGYINGAVFLDESSIGSDSHVRPGTILEEQAGCAHAVGLKQSILFPFVTGGSLINFCDALMAGGTSRKDHSEIGSSYVHFNFTPHHDKATASLIGDVPNGVFLDNKPIFLGGQGGLVGPARITYGSIIAAGGVCREDLLQPDKLHIPEAPKSGTRDYRTGVYRRADRIVRNNLLYIGNLLALRAWYENVRKKFIRDVFDEAALEGGKKNLDLVLTERIKRLDDLSENFKASFQWLENNRGTPGEIAIQKRFSREWPEMKLRLQGLSSQPPDVFFQGLEIKNSYIETIQSLPPAIRKSGNAWLQSIVNETAGLWA</sequence>
<organism evidence="1 2">
    <name type="scientific">Pontiella agarivorans</name>
    <dbReference type="NCBI Taxonomy" id="3038953"/>
    <lineage>
        <taxon>Bacteria</taxon>
        <taxon>Pseudomonadati</taxon>
        <taxon>Kiritimatiellota</taxon>
        <taxon>Kiritimatiellia</taxon>
        <taxon>Kiritimatiellales</taxon>
        <taxon>Pontiellaceae</taxon>
        <taxon>Pontiella</taxon>
    </lineage>
</organism>
<keyword evidence="2" id="KW-1185">Reference proteome</keyword>
<evidence type="ECO:0000313" key="1">
    <source>
        <dbReference type="EMBL" id="MDZ8117600.1"/>
    </source>
</evidence>
<accession>A0ABU5MTX4</accession>
<dbReference type="InterPro" id="IPR011004">
    <property type="entry name" value="Trimer_LpxA-like_sf"/>
</dbReference>
<reference evidence="1 2" key="1">
    <citation type="journal article" date="2024" name="Appl. Environ. Microbiol.">
        <title>Pontiella agarivorans sp. nov., a novel marine anaerobic bacterium capable of degrading macroalgal polysaccharides and fixing nitrogen.</title>
        <authorList>
            <person name="Liu N."/>
            <person name="Kivenson V."/>
            <person name="Peng X."/>
            <person name="Cui Z."/>
            <person name="Lankiewicz T.S."/>
            <person name="Gosselin K.M."/>
            <person name="English C.J."/>
            <person name="Blair E.M."/>
            <person name="O'Malley M.A."/>
            <person name="Valentine D.L."/>
        </authorList>
    </citation>
    <scope>NUCLEOTIDE SEQUENCE [LARGE SCALE GENOMIC DNA]</scope>
    <source>
        <strain evidence="1 2">NLcol2</strain>
    </source>
</reference>
<dbReference type="SUPFAM" id="SSF51161">
    <property type="entry name" value="Trimeric LpxA-like enzymes"/>
    <property type="match status" value="1"/>
</dbReference>
<proteinExistence type="predicted"/>
<evidence type="ECO:0000313" key="2">
    <source>
        <dbReference type="Proteomes" id="UP001290861"/>
    </source>
</evidence>
<protein>
    <recommendedName>
        <fullName evidence="3">UDP-N-acetylglucosamine pyrophosphorylase</fullName>
    </recommendedName>
</protein>
<gene>
    <name evidence="1" type="ORF">P9H32_03095</name>
</gene>
<comment type="caution">
    <text evidence="1">The sequence shown here is derived from an EMBL/GenBank/DDBJ whole genome shotgun (WGS) entry which is preliminary data.</text>
</comment>
<dbReference type="EMBL" id="JARVCO010000002">
    <property type="protein sequence ID" value="MDZ8117600.1"/>
    <property type="molecule type" value="Genomic_DNA"/>
</dbReference>
<dbReference type="RefSeq" id="WP_322607401.1">
    <property type="nucleotide sequence ID" value="NZ_JARVCO010000002.1"/>
</dbReference>
<name>A0ABU5MTX4_9BACT</name>
<dbReference type="Gene3D" id="2.160.10.10">
    <property type="entry name" value="Hexapeptide repeat proteins"/>
    <property type="match status" value="1"/>
</dbReference>
<evidence type="ECO:0008006" key="3">
    <source>
        <dbReference type="Google" id="ProtNLM"/>
    </source>
</evidence>